<dbReference type="PANTHER" id="PTHR30572:SF4">
    <property type="entry name" value="ABC TRANSPORTER PERMEASE YTRF"/>
    <property type="match status" value="1"/>
</dbReference>
<dbReference type="OrthoDB" id="3405625at2"/>
<comment type="subcellular location">
    <subcellularLocation>
        <location evidence="1">Cell membrane</location>
        <topology evidence="1">Multi-pass membrane protein</topology>
    </subcellularLocation>
</comment>
<evidence type="ECO:0000259" key="8">
    <source>
        <dbReference type="Pfam" id="PF02687"/>
    </source>
</evidence>
<feature type="transmembrane region" description="Helical" evidence="7">
    <location>
        <begin position="273"/>
        <end position="297"/>
    </location>
</feature>
<dbReference type="GO" id="GO:0005886">
    <property type="term" value="C:plasma membrane"/>
    <property type="evidence" value="ECO:0007669"/>
    <property type="project" value="UniProtKB-SubCell"/>
</dbReference>
<evidence type="ECO:0000256" key="1">
    <source>
        <dbReference type="ARBA" id="ARBA00004651"/>
    </source>
</evidence>
<keyword evidence="5 7" id="KW-0472">Membrane</keyword>
<feature type="transmembrane region" description="Helical" evidence="7">
    <location>
        <begin position="328"/>
        <end position="348"/>
    </location>
</feature>
<dbReference type="AlphaFoldDB" id="A0A4R0JDQ9"/>
<keyword evidence="3 7" id="KW-0812">Transmembrane</keyword>
<organism evidence="9 10">
    <name type="scientific">Kribbella sindirgiensis</name>
    <dbReference type="NCBI Taxonomy" id="1124744"/>
    <lineage>
        <taxon>Bacteria</taxon>
        <taxon>Bacillati</taxon>
        <taxon>Actinomycetota</taxon>
        <taxon>Actinomycetes</taxon>
        <taxon>Propionibacteriales</taxon>
        <taxon>Kribbellaceae</taxon>
        <taxon>Kribbella</taxon>
    </lineage>
</organism>
<proteinExistence type="inferred from homology"/>
<feature type="transmembrane region" description="Helical" evidence="7">
    <location>
        <begin position="461"/>
        <end position="490"/>
    </location>
</feature>
<feature type="domain" description="ABC3 transporter permease C-terminal" evidence="8">
    <location>
        <begin position="754"/>
        <end position="860"/>
    </location>
</feature>
<evidence type="ECO:0000256" key="2">
    <source>
        <dbReference type="ARBA" id="ARBA00022475"/>
    </source>
</evidence>
<evidence type="ECO:0000256" key="6">
    <source>
        <dbReference type="ARBA" id="ARBA00038076"/>
    </source>
</evidence>
<dbReference type="InterPro" id="IPR050250">
    <property type="entry name" value="Macrolide_Exporter_MacB"/>
</dbReference>
<dbReference type="GO" id="GO:0022857">
    <property type="term" value="F:transmembrane transporter activity"/>
    <property type="evidence" value="ECO:0007669"/>
    <property type="project" value="TreeGrafter"/>
</dbReference>
<evidence type="ECO:0000256" key="7">
    <source>
        <dbReference type="SAM" id="Phobius"/>
    </source>
</evidence>
<feature type="transmembrane region" description="Helical" evidence="7">
    <location>
        <begin position="802"/>
        <end position="822"/>
    </location>
</feature>
<comment type="caution">
    <text evidence="9">The sequence shown here is derived from an EMBL/GenBank/DDBJ whole genome shotgun (WGS) entry which is preliminary data.</text>
</comment>
<accession>A0A4R0JDQ9</accession>
<evidence type="ECO:0000256" key="5">
    <source>
        <dbReference type="ARBA" id="ARBA00023136"/>
    </source>
</evidence>
<name>A0A4R0JDQ9_9ACTN</name>
<keyword evidence="10" id="KW-1185">Reference proteome</keyword>
<sequence>MGKWVAPLRIARRTARRSLGRTLLVAALIGLPVLAATWLGIVLKSASPSGETLAANTIGRADGRLDVTQYGKLQVPPGQEMLYGEPPPAEGHDKAVRTPSTFDPSPLLPAGTKLARLFVDSGMVEVRIPDSKTTVTLLTGDGSNPLTTGTVKLDKGRLPAKADEVAISPSLAEKLGQTTTVESTSGKRYAVVGIARMLTTQSTPAIFATPDSALNDVDPTRTVQYLVDLPDAADAGQLSTDLVNQGLFLLPRATIVDPPPDPYGTSADDIGPYAAMALVIGFGILEIVLLAGTAFAVGARRQTRELGLVMAAGGTPGDVRRIVAMQGLFAGLVGVAGGLVIAGIAVFSAKPLWERMTDTIFTAWQIPWATIVAIAILGLGAGLAAAVVPAISAGRQAPMAALAGRFTVTAKAARIRIAAVVLLVGGVVCVLAGSGMIAAALRSARHTQLGQQATATPSGPIALVLLGITASIIALVWMLPSLVVKVAGLARSLPLSGRIAMRDAARHRHRTGPATAAIMMAVAGTAAVAFAASNSIAADAAAYTAAAREGDAVVRFTGDETGGITYTPQLASQVAGLLPVRKQYELGYVQLANAKPNQYGYTPVLAVATPETGTGMTGMPLQAADPAFVERFGEYGAKVAAAMRDGKVVVPDVKLAPGQKVAMHNDDADKYLKNLDAVSFGPPPKVQFFRDTALISPQAARALGTIQVSEVHFELTREPSKDELAAVSRTLGTDEGIQVEKGYQSPARLFLIGILLAATVVTLLGVAISVSLSAAEGRADLATLAAIGAPPRRRRSLAAAQAWVLGQLGCVLGVGVGALYGYTAHAAFGSPHFVVPWAEIGGIVVVVPLFAGLLAWLLTRSRLPMVSRID</sequence>
<dbReference type="EMBL" id="SJKA01000001">
    <property type="protein sequence ID" value="TCC43674.1"/>
    <property type="molecule type" value="Genomic_DNA"/>
</dbReference>
<evidence type="ECO:0000256" key="3">
    <source>
        <dbReference type="ARBA" id="ARBA00022692"/>
    </source>
</evidence>
<keyword evidence="2" id="KW-1003">Cell membrane</keyword>
<protein>
    <submittedName>
        <fullName evidence="9">ABC transporter permease</fullName>
    </submittedName>
</protein>
<feature type="domain" description="ABC3 transporter permease C-terminal" evidence="8">
    <location>
        <begin position="279"/>
        <end position="396"/>
    </location>
</feature>
<dbReference type="InterPro" id="IPR003838">
    <property type="entry name" value="ABC3_permease_C"/>
</dbReference>
<keyword evidence="4 7" id="KW-1133">Transmembrane helix</keyword>
<feature type="transmembrane region" description="Helical" evidence="7">
    <location>
        <begin position="415"/>
        <end position="441"/>
    </location>
</feature>
<feature type="transmembrane region" description="Helical" evidence="7">
    <location>
        <begin position="834"/>
        <end position="858"/>
    </location>
</feature>
<comment type="similarity">
    <text evidence="6">Belongs to the ABC-4 integral membrane protein family.</text>
</comment>
<feature type="transmembrane region" description="Helical" evidence="7">
    <location>
        <begin position="511"/>
        <end position="532"/>
    </location>
</feature>
<feature type="transmembrane region" description="Helical" evidence="7">
    <location>
        <begin position="749"/>
        <end position="772"/>
    </location>
</feature>
<evidence type="ECO:0000256" key="4">
    <source>
        <dbReference type="ARBA" id="ARBA00022989"/>
    </source>
</evidence>
<feature type="transmembrane region" description="Helical" evidence="7">
    <location>
        <begin position="368"/>
        <end position="394"/>
    </location>
</feature>
<dbReference type="RefSeq" id="WP_131284866.1">
    <property type="nucleotide sequence ID" value="NZ_SJKA01000001.1"/>
</dbReference>
<reference evidence="9 10" key="1">
    <citation type="submission" date="2019-02" db="EMBL/GenBank/DDBJ databases">
        <title>Kribbella capetownensis sp. nov. and Kribbella speibonae sp. nov., isolated from soil.</title>
        <authorList>
            <person name="Curtis S.M."/>
            <person name="Norton I."/>
            <person name="Everest G.J."/>
            <person name="Meyers P.R."/>
        </authorList>
    </citation>
    <scope>NUCLEOTIDE SEQUENCE [LARGE SCALE GENOMIC DNA]</scope>
    <source>
        <strain evidence="9 10">DSM 27082</strain>
    </source>
</reference>
<dbReference type="Pfam" id="PF02687">
    <property type="entry name" value="FtsX"/>
    <property type="match status" value="2"/>
</dbReference>
<evidence type="ECO:0000313" key="9">
    <source>
        <dbReference type="EMBL" id="TCC43674.1"/>
    </source>
</evidence>
<evidence type="ECO:0000313" key="10">
    <source>
        <dbReference type="Proteomes" id="UP000292695"/>
    </source>
</evidence>
<dbReference type="PANTHER" id="PTHR30572">
    <property type="entry name" value="MEMBRANE COMPONENT OF TRANSPORTER-RELATED"/>
    <property type="match status" value="1"/>
</dbReference>
<dbReference type="Proteomes" id="UP000292695">
    <property type="component" value="Unassembled WGS sequence"/>
</dbReference>
<gene>
    <name evidence="9" type="ORF">E0H50_04320</name>
</gene>